<gene>
    <name evidence="1" type="ORF">GGD56_007343</name>
</gene>
<dbReference type="Proteomes" id="UP000551353">
    <property type="component" value="Unassembled WGS sequence"/>
</dbReference>
<keyword evidence="2" id="KW-1185">Reference proteome</keyword>
<evidence type="ECO:0000313" key="1">
    <source>
        <dbReference type="EMBL" id="MBB4233431.1"/>
    </source>
</evidence>
<feature type="non-terminal residue" evidence="1">
    <location>
        <position position="74"/>
    </location>
</feature>
<sequence length="74" mass="8524">MDENIRSAILGRNEAKSLVFIKKFHGTYRSTVAWIRLWTRQPYPLHFSCNALELGPAKFCHPVKNTDTNLCFGL</sequence>
<dbReference type="RefSeq" id="WP_312866309.1">
    <property type="nucleotide sequence ID" value="NZ_JACIFX010000059.1"/>
</dbReference>
<proteinExistence type="predicted"/>
<name>A0ABR6IZX3_9HYPH</name>
<accession>A0ABR6IZX3</accession>
<evidence type="ECO:0000313" key="2">
    <source>
        <dbReference type="Proteomes" id="UP000551353"/>
    </source>
</evidence>
<reference evidence="1 2" key="1">
    <citation type="submission" date="2020-08" db="EMBL/GenBank/DDBJ databases">
        <title>Genomic Encyclopedia of Type Strains, Phase IV (KMG-V): Genome sequencing to study the core and pangenomes of soil and plant-associated prokaryotes.</title>
        <authorList>
            <person name="Whitman W."/>
        </authorList>
    </citation>
    <scope>NUCLEOTIDE SEQUENCE [LARGE SCALE GENOMIC DNA]</scope>
    <source>
        <strain evidence="1 2">SEMIA 4087</strain>
    </source>
</reference>
<comment type="caution">
    <text evidence="1">The sequence shown here is derived from an EMBL/GenBank/DDBJ whole genome shotgun (WGS) entry which is preliminary data.</text>
</comment>
<organism evidence="1 2">
    <name type="scientific">Rhizobium mongolense</name>
    <dbReference type="NCBI Taxonomy" id="57676"/>
    <lineage>
        <taxon>Bacteria</taxon>
        <taxon>Pseudomonadati</taxon>
        <taxon>Pseudomonadota</taxon>
        <taxon>Alphaproteobacteria</taxon>
        <taxon>Hyphomicrobiales</taxon>
        <taxon>Rhizobiaceae</taxon>
        <taxon>Rhizobium/Agrobacterium group</taxon>
        <taxon>Rhizobium</taxon>
    </lineage>
</organism>
<dbReference type="EMBL" id="JACIFX010000059">
    <property type="protein sequence ID" value="MBB4233431.1"/>
    <property type="molecule type" value="Genomic_DNA"/>
</dbReference>
<protein>
    <submittedName>
        <fullName evidence="1">Uncharacterized protein</fullName>
    </submittedName>
</protein>